<feature type="transmembrane region" description="Helical" evidence="2">
    <location>
        <begin position="383"/>
        <end position="400"/>
    </location>
</feature>
<dbReference type="EMBL" id="MCGT01000021">
    <property type="protein sequence ID" value="ORX51209.1"/>
    <property type="molecule type" value="Genomic_DNA"/>
</dbReference>
<comment type="caution">
    <text evidence="4">The sequence shown here is derived from an EMBL/GenBank/DDBJ whole genome shotgun (WGS) entry which is preliminary data.</text>
</comment>
<evidence type="ECO:0000313" key="4">
    <source>
        <dbReference type="EMBL" id="ORX51209.1"/>
    </source>
</evidence>
<dbReference type="InterPro" id="IPR051361">
    <property type="entry name" value="ThrE/Ser_Exporter"/>
</dbReference>
<reference evidence="4 5" key="1">
    <citation type="submission" date="2016-07" db="EMBL/GenBank/DDBJ databases">
        <title>Pervasive Adenine N6-methylation of Active Genes in Fungi.</title>
        <authorList>
            <consortium name="DOE Joint Genome Institute"/>
            <person name="Mondo S.J."/>
            <person name="Dannebaum R.O."/>
            <person name="Kuo R.C."/>
            <person name="Labutti K."/>
            <person name="Haridas S."/>
            <person name="Kuo A."/>
            <person name="Salamov A."/>
            <person name="Ahrendt S.R."/>
            <person name="Lipzen A."/>
            <person name="Sullivan W."/>
            <person name="Andreopoulos W.B."/>
            <person name="Clum A."/>
            <person name="Lindquist E."/>
            <person name="Daum C."/>
            <person name="Ramamoorthy G.K."/>
            <person name="Gryganskyi A."/>
            <person name="Culley D."/>
            <person name="Magnuson J.K."/>
            <person name="James T.Y."/>
            <person name="O'Malley M.A."/>
            <person name="Stajich J.E."/>
            <person name="Spatafora J.W."/>
            <person name="Visel A."/>
            <person name="Grigoriev I.V."/>
        </authorList>
    </citation>
    <scope>NUCLEOTIDE SEQUENCE [LARGE SCALE GENOMIC DNA]</scope>
    <source>
        <strain evidence="4 5">NRRL 3301</strain>
    </source>
</reference>
<feature type="transmembrane region" description="Helical" evidence="2">
    <location>
        <begin position="247"/>
        <end position="267"/>
    </location>
</feature>
<sequence length="484" mass="53624">MSTGHDVVPGLTEQRKSNRVAYSRRNSVDSMMTTASQFEPITLDDRIRITFEIANILQKQDFLKKLAKSLMLYGCPAHRLEQIMRHVTTTLRVEAEYIYLPDVMLLSFFDASTHTTETHFIRQSQYFDMDKLTEIYRLEKLVSYGEVSVDEALEFIDCVATKPPLFPIWLNPLIFAICSFSGCVMFFGGRWQDAGVSAALATLFAVYEVISGRFQSFQPVWEITVCIIIGLVGQGLIRYGFCFTPIVFSAIIVMLPGYWMAIAMQELVSRHMLCGSVRIVYAIIYSFLLGYGVAMGAALYKTFDPSSKNATPAAVCAVDPGATLLPMGAESPWFQFLAVPLFGLGYCLYVKARPNRWIMMFIVAAVGYVVNYCLRAWTSAPQQVFQVVPAFVVGFAGHLLTRFTHRMSFDTVLLAIFYLVPSSLGVNAANGFFGGDGSGNAIGTQGAGFALAMIETSIGIMVGLFLATLIVYPRGTTHTPLMTF</sequence>
<evidence type="ECO:0000313" key="5">
    <source>
        <dbReference type="Proteomes" id="UP000242146"/>
    </source>
</evidence>
<dbReference type="PANTHER" id="PTHR31082">
    <property type="entry name" value="PHEROMONE-REGULATED MEMBRANE PROTEIN 10"/>
    <property type="match status" value="1"/>
</dbReference>
<dbReference type="AlphaFoldDB" id="A0A1X2GD83"/>
<feature type="transmembrane region" description="Helical" evidence="2">
    <location>
        <begin position="357"/>
        <end position="377"/>
    </location>
</feature>
<keyword evidence="2" id="KW-1133">Transmembrane helix</keyword>
<protein>
    <submittedName>
        <fullName evidence="4">DUF1212-domain-containing protein</fullName>
    </submittedName>
</protein>
<feature type="transmembrane region" description="Helical" evidence="2">
    <location>
        <begin position="412"/>
        <end position="429"/>
    </location>
</feature>
<organism evidence="4 5">
    <name type="scientific">Hesseltinella vesiculosa</name>
    <dbReference type="NCBI Taxonomy" id="101127"/>
    <lineage>
        <taxon>Eukaryota</taxon>
        <taxon>Fungi</taxon>
        <taxon>Fungi incertae sedis</taxon>
        <taxon>Mucoromycota</taxon>
        <taxon>Mucoromycotina</taxon>
        <taxon>Mucoromycetes</taxon>
        <taxon>Mucorales</taxon>
        <taxon>Cunninghamellaceae</taxon>
        <taxon>Hesseltinella</taxon>
    </lineage>
</organism>
<keyword evidence="5" id="KW-1185">Reference proteome</keyword>
<feature type="transmembrane region" description="Helical" evidence="2">
    <location>
        <begin position="279"/>
        <end position="300"/>
    </location>
</feature>
<feature type="transmembrane region" description="Helical" evidence="2">
    <location>
        <begin position="168"/>
        <end position="188"/>
    </location>
</feature>
<dbReference type="OrthoDB" id="413008at2759"/>
<feature type="domain" description="Threonine/serine exporter-like N-terminal" evidence="3">
    <location>
        <begin position="62"/>
        <end position="299"/>
    </location>
</feature>
<dbReference type="STRING" id="101127.A0A1X2GD83"/>
<evidence type="ECO:0000256" key="2">
    <source>
        <dbReference type="SAM" id="Phobius"/>
    </source>
</evidence>
<feature type="transmembrane region" description="Helical" evidence="2">
    <location>
        <begin position="333"/>
        <end position="350"/>
    </location>
</feature>
<dbReference type="Proteomes" id="UP000242146">
    <property type="component" value="Unassembled WGS sequence"/>
</dbReference>
<feature type="transmembrane region" description="Helical" evidence="2">
    <location>
        <begin position="449"/>
        <end position="472"/>
    </location>
</feature>
<dbReference type="InterPro" id="IPR010619">
    <property type="entry name" value="ThrE-like_N"/>
</dbReference>
<evidence type="ECO:0000259" key="3">
    <source>
        <dbReference type="Pfam" id="PF06738"/>
    </source>
</evidence>
<dbReference type="PANTHER" id="PTHR31082:SF4">
    <property type="entry name" value="PHEROMONE-REGULATED MEMBRANE PROTEIN 10"/>
    <property type="match status" value="1"/>
</dbReference>
<evidence type="ECO:0000256" key="1">
    <source>
        <dbReference type="ARBA" id="ARBA00034125"/>
    </source>
</evidence>
<dbReference type="Pfam" id="PF06738">
    <property type="entry name" value="ThrE"/>
    <property type="match status" value="1"/>
</dbReference>
<keyword evidence="2" id="KW-0812">Transmembrane</keyword>
<keyword evidence="2" id="KW-0472">Membrane</keyword>
<gene>
    <name evidence="4" type="ORF">DM01DRAFT_1289924</name>
</gene>
<name>A0A1X2GD83_9FUNG</name>
<feature type="transmembrane region" description="Helical" evidence="2">
    <location>
        <begin position="194"/>
        <end position="211"/>
    </location>
</feature>
<dbReference type="GO" id="GO:0022857">
    <property type="term" value="F:transmembrane transporter activity"/>
    <property type="evidence" value="ECO:0007669"/>
    <property type="project" value="InterPro"/>
</dbReference>
<proteinExistence type="inferred from homology"/>
<comment type="similarity">
    <text evidence="1">Belongs to the ThrE exporter (TC 2.A.79) family.</text>
</comment>
<accession>A0A1X2GD83</accession>